<dbReference type="InterPro" id="IPR002792">
    <property type="entry name" value="TRAM_dom"/>
</dbReference>
<feature type="binding site" evidence="9 10">
    <location>
        <position position="371"/>
    </location>
    <ligand>
        <name>S-adenosyl-L-methionine</name>
        <dbReference type="ChEBI" id="CHEBI:59789"/>
    </ligand>
</feature>
<keyword evidence="1 9" id="KW-0004">4Fe-4S</keyword>
<proteinExistence type="inferred from homology"/>
<dbReference type="InterPro" id="IPR012340">
    <property type="entry name" value="NA-bd_OB-fold"/>
</dbReference>
<dbReference type="RefSeq" id="WP_341369280.1">
    <property type="nucleotide sequence ID" value="NZ_JBBPCO010000001.1"/>
</dbReference>
<keyword evidence="7 9" id="KW-0408">Iron</keyword>
<feature type="binding site" evidence="9 10">
    <location>
        <position position="322"/>
    </location>
    <ligand>
        <name>S-adenosyl-L-methionine</name>
        <dbReference type="ChEBI" id="CHEBI:59789"/>
    </ligand>
</feature>
<dbReference type="Gene3D" id="2.40.50.140">
    <property type="entry name" value="Nucleic acid-binding proteins"/>
    <property type="match status" value="1"/>
</dbReference>
<keyword evidence="4 9" id="KW-0808">Transferase</keyword>
<comment type="similarity">
    <text evidence="9">Belongs to the class I-like SAM-binding methyltransferase superfamily. RNA M5U methyltransferase family. RlmD subfamily.</text>
</comment>
<keyword evidence="5 9" id="KW-0949">S-adenosyl-L-methionine</keyword>
<evidence type="ECO:0000256" key="4">
    <source>
        <dbReference type="ARBA" id="ARBA00022679"/>
    </source>
</evidence>
<keyword evidence="3 9" id="KW-0489">Methyltransferase</keyword>
<evidence type="ECO:0000256" key="11">
    <source>
        <dbReference type="PROSITE-ProRule" id="PRU10015"/>
    </source>
</evidence>
<dbReference type="InterPro" id="IPR030390">
    <property type="entry name" value="MeTrfase_TrmA_AS"/>
</dbReference>
<comment type="catalytic activity">
    <reaction evidence="9">
        <text>uridine(1939) in 23S rRNA + S-adenosyl-L-methionine = 5-methyluridine(1939) in 23S rRNA + S-adenosyl-L-homocysteine + H(+)</text>
        <dbReference type="Rhea" id="RHEA:42908"/>
        <dbReference type="Rhea" id="RHEA-COMP:10278"/>
        <dbReference type="Rhea" id="RHEA-COMP:10279"/>
        <dbReference type="ChEBI" id="CHEBI:15378"/>
        <dbReference type="ChEBI" id="CHEBI:57856"/>
        <dbReference type="ChEBI" id="CHEBI:59789"/>
        <dbReference type="ChEBI" id="CHEBI:65315"/>
        <dbReference type="ChEBI" id="CHEBI:74447"/>
        <dbReference type="EC" id="2.1.1.190"/>
    </reaction>
</comment>
<dbReference type="NCBIfam" id="NF009639">
    <property type="entry name" value="PRK13168.1"/>
    <property type="match status" value="1"/>
</dbReference>
<keyword evidence="2 9" id="KW-0698">rRNA processing</keyword>
<evidence type="ECO:0000256" key="6">
    <source>
        <dbReference type="ARBA" id="ARBA00022723"/>
    </source>
</evidence>
<dbReference type="PANTHER" id="PTHR11061">
    <property type="entry name" value="RNA M5U METHYLTRANSFERASE"/>
    <property type="match status" value="1"/>
</dbReference>
<dbReference type="Gene3D" id="2.40.50.1070">
    <property type="match status" value="1"/>
</dbReference>
<evidence type="ECO:0000256" key="8">
    <source>
        <dbReference type="ARBA" id="ARBA00023014"/>
    </source>
</evidence>
<protein>
    <recommendedName>
        <fullName evidence="9">23S rRNA (uracil(1939)-C(5))-methyltransferase RlmD</fullName>
        <ecNumber evidence="9">2.1.1.190</ecNumber>
    </recommendedName>
    <alternativeName>
        <fullName evidence="9">23S rRNA(m5U1939)-methyltransferase</fullName>
    </alternativeName>
</protein>
<evidence type="ECO:0000313" key="14">
    <source>
        <dbReference type="Proteomes" id="UP001446205"/>
    </source>
</evidence>
<dbReference type="Gene3D" id="3.40.50.150">
    <property type="entry name" value="Vaccinia Virus protein VP39"/>
    <property type="match status" value="1"/>
</dbReference>
<dbReference type="SUPFAM" id="SSF53335">
    <property type="entry name" value="S-adenosyl-L-methionine-dependent methyltransferases"/>
    <property type="match status" value="1"/>
</dbReference>
<organism evidence="13 14">
    <name type="scientific">Thermithiobacillus plumbiphilus</name>
    <dbReference type="NCBI Taxonomy" id="1729899"/>
    <lineage>
        <taxon>Bacteria</taxon>
        <taxon>Pseudomonadati</taxon>
        <taxon>Pseudomonadota</taxon>
        <taxon>Acidithiobacillia</taxon>
        <taxon>Acidithiobacillales</taxon>
        <taxon>Thermithiobacillaceae</taxon>
        <taxon>Thermithiobacillus</taxon>
    </lineage>
</organism>
<evidence type="ECO:0000256" key="9">
    <source>
        <dbReference type="HAMAP-Rule" id="MF_01010"/>
    </source>
</evidence>
<sequence length="441" mass="48688">MKKPPKKLLDLFTADITNLDAEGRGIARVEGKVVFVEGALPGEQVRARRTRVGPQFDQAELDAVLEPSALRTTAPCAHFGYCGGCSMQHLEPGGQVAVKQRILEDSLARIGKVKAERILPPIAGPSQGYRSRARLSVRRLKNKGVLVGFNEKGTSFVADIQHCVVLDPRVDRLLLPLRELVSGLSVRDRVPQVEVATSPESVVLLFRHLEPFSAADLEHLQAFADRHQVQVWSQSGGPKTVTPLFPAQPQALRYRLPEYDLAFRFGPTNFIQINQAMNQIMVRRAMNLLEPKPGERVLDLFCGLGNFSLPIARLGAEVLGVEGDADLVRLAQENAAENGLSELARFLAADLAKLNQQVVRDWGRFDKILIDPPRTGAIEIIRLLPVLKARRIVYVSCSPATLARDAGVLVHEQGYRLRAAGIFNMFPHTAHVESIALFERP</sequence>
<dbReference type="InterPro" id="IPR029063">
    <property type="entry name" value="SAM-dependent_MTases_sf"/>
</dbReference>
<evidence type="ECO:0000256" key="3">
    <source>
        <dbReference type="ARBA" id="ARBA00022603"/>
    </source>
</evidence>
<dbReference type="GO" id="GO:0008168">
    <property type="term" value="F:methyltransferase activity"/>
    <property type="evidence" value="ECO:0007669"/>
    <property type="project" value="UniProtKB-KW"/>
</dbReference>
<evidence type="ECO:0000256" key="2">
    <source>
        <dbReference type="ARBA" id="ARBA00022552"/>
    </source>
</evidence>
<feature type="binding site" evidence="9 10">
    <location>
        <position position="301"/>
    </location>
    <ligand>
        <name>S-adenosyl-L-methionine</name>
        <dbReference type="ChEBI" id="CHEBI:59789"/>
    </ligand>
</feature>
<comment type="function">
    <text evidence="9">Catalyzes the formation of 5-methyl-uridine at position 1939 (m5U1939) in 23S rRNA.</text>
</comment>
<evidence type="ECO:0000256" key="5">
    <source>
        <dbReference type="ARBA" id="ARBA00022691"/>
    </source>
</evidence>
<feature type="domain" description="TRAM" evidence="12">
    <location>
        <begin position="5"/>
        <end position="63"/>
    </location>
</feature>
<feature type="binding site" evidence="9 10">
    <location>
        <position position="272"/>
    </location>
    <ligand>
        <name>S-adenosyl-L-methionine</name>
        <dbReference type="ChEBI" id="CHEBI:59789"/>
    </ligand>
</feature>
<keyword evidence="8 9" id="KW-0411">Iron-sulfur</keyword>
<feature type="binding site" evidence="9">
    <location>
        <position position="82"/>
    </location>
    <ligand>
        <name>[4Fe-4S] cluster</name>
        <dbReference type="ChEBI" id="CHEBI:49883"/>
    </ligand>
</feature>
<reference evidence="13 14" key="1">
    <citation type="submission" date="2024-04" db="EMBL/GenBank/DDBJ databases">
        <authorList>
            <person name="Abashina T."/>
            <person name="Shaikin A."/>
        </authorList>
    </citation>
    <scope>NUCLEOTIDE SEQUENCE [LARGE SCALE GENOMIC DNA]</scope>
    <source>
        <strain evidence="13 14">AAFK</strain>
    </source>
</reference>
<dbReference type="PROSITE" id="PS51687">
    <property type="entry name" value="SAM_MT_RNA_M5U"/>
    <property type="match status" value="1"/>
</dbReference>
<evidence type="ECO:0000256" key="7">
    <source>
        <dbReference type="ARBA" id="ARBA00023004"/>
    </source>
</evidence>
<gene>
    <name evidence="9 13" type="primary">rlmD</name>
    <name evidence="13" type="ORF">WOB96_00400</name>
</gene>
<dbReference type="InterPro" id="IPR001566">
    <property type="entry name" value="23S_rRNA_MeTrfase_RlmD"/>
</dbReference>
<dbReference type="Proteomes" id="UP001446205">
    <property type="component" value="Unassembled WGS sequence"/>
</dbReference>
<feature type="binding site" evidence="9">
    <location>
        <position position="350"/>
    </location>
    <ligand>
        <name>S-adenosyl-L-methionine</name>
        <dbReference type="ChEBI" id="CHEBI:59789"/>
    </ligand>
</feature>
<evidence type="ECO:0000256" key="10">
    <source>
        <dbReference type="PROSITE-ProRule" id="PRU01024"/>
    </source>
</evidence>
<feature type="binding site" evidence="9">
    <location>
        <position position="76"/>
    </location>
    <ligand>
        <name>[4Fe-4S] cluster</name>
        <dbReference type="ChEBI" id="CHEBI:49883"/>
    </ligand>
</feature>
<dbReference type="Pfam" id="PF01938">
    <property type="entry name" value="TRAM"/>
    <property type="match status" value="1"/>
</dbReference>
<feature type="active site" description="Nucleophile" evidence="9 10">
    <location>
        <position position="397"/>
    </location>
</feature>
<keyword evidence="6 9" id="KW-0479">Metal-binding</keyword>
<accession>A0ABU9D471</accession>
<dbReference type="HAMAP" id="MF_01010">
    <property type="entry name" value="23SrRNA_methyltr_RlmD"/>
    <property type="match status" value="1"/>
</dbReference>
<keyword evidence="14" id="KW-1185">Reference proteome</keyword>
<dbReference type="InterPro" id="IPR010280">
    <property type="entry name" value="U5_MeTrfase_fam"/>
</dbReference>
<dbReference type="EC" id="2.1.1.190" evidence="9"/>
<evidence type="ECO:0000256" key="1">
    <source>
        <dbReference type="ARBA" id="ARBA00022485"/>
    </source>
</evidence>
<feature type="binding site" evidence="9">
    <location>
        <position position="163"/>
    </location>
    <ligand>
        <name>[4Fe-4S] cluster</name>
        <dbReference type="ChEBI" id="CHEBI:49883"/>
    </ligand>
</feature>
<evidence type="ECO:0000259" key="12">
    <source>
        <dbReference type="PROSITE" id="PS50926"/>
    </source>
</evidence>
<dbReference type="EMBL" id="JBBPCO010000001">
    <property type="protein sequence ID" value="MEK8088214.1"/>
    <property type="molecule type" value="Genomic_DNA"/>
</dbReference>
<feature type="binding site" evidence="9">
    <location>
        <position position="85"/>
    </location>
    <ligand>
        <name>[4Fe-4S] cluster</name>
        <dbReference type="ChEBI" id="CHEBI:49883"/>
    </ligand>
</feature>
<dbReference type="PROSITE" id="PS01231">
    <property type="entry name" value="TRMA_2"/>
    <property type="match status" value="1"/>
</dbReference>
<dbReference type="PROSITE" id="PS01230">
    <property type="entry name" value="TRMA_1"/>
    <property type="match status" value="1"/>
</dbReference>
<dbReference type="GO" id="GO:0032259">
    <property type="term" value="P:methylation"/>
    <property type="evidence" value="ECO:0007669"/>
    <property type="project" value="UniProtKB-KW"/>
</dbReference>
<dbReference type="Pfam" id="PF05958">
    <property type="entry name" value="tRNA_U5-meth_tr"/>
    <property type="match status" value="1"/>
</dbReference>
<feature type="active site" evidence="11">
    <location>
        <position position="397"/>
    </location>
</feature>
<name>A0ABU9D471_9PROT</name>
<comment type="caution">
    <text evidence="13">The sequence shown here is derived from an EMBL/GenBank/DDBJ whole genome shotgun (WGS) entry which is preliminary data.</text>
</comment>
<dbReference type="CDD" id="cd02440">
    <property type="entry name" value="AdoMet_MTases"/>
    <property type="match status" value="1"/>
</dbReference>
<dbReference type="InterPro" id="IPR030391">
    <property type="entry name" value="MeTrfase_TrmA_CS"/>
</dbReference>
<dbReference type="SUPFAM" id="SSF50249">
    <property type="entry name" value="Nucleic acid-binding proteins"/>
    <property type="match status" value="1"/>
</dbReference>
<dbReference type="PANTHER" id="PTHR11061:SF49">
    <property type="entry name" value="23S RRNA (URACIL(1939)-C(5))-METHYLTRANSFERASE RLMD"/>
    <property type="match status" value="1"/>
</dbReference>
<dbReference type="PROSITE" id="PS50926">
    <property type="entry name" value="TRAM"/>
    <property type="match status" value="1"/>
</dbReference>
<dbReference type="NCBIfam" id="TIGR00479">
    <property type="entry name" value="rumA"/>
    <property type="match status" value="1"/>
</dbReference>
<evidence type="ECO:0000313" key="13">
    <source>
        <dbReference type="EMBL" id="MEK8088214.1"/>
    </source>
</evidence>
<feature type="binding site" evidence="9">
    <location>
        <position position="306"/>
    </location>
    <ligand>
        <name>S-adenosyl-L-methionine</name>
        <dbReference type="ChEBI" id="CHEBI:59789"/>
    </ligand>
</feature>